<dbReference type="Gene3D" id="3.90.1170.50">
    <property type="entry name" value="Aldehyde oxidase/xanthine dehydrogenase, a/b hammerhead"/>
    <property type="match status" value="1"/>
</dbReference>
<dbReference type="GO" id="GO:0016491">
    <property type="term" value="F:oxidoreductase activity"/>
    <property type="evidence" value="ECO:0007669"/>
    <property type="project" value="UniProtKB-KW"/>
</dbReference>
<accession>A0A1H7FMM8</accession>
<dbReference type="Pfam" id="PF20256">
    <property type="entry name" value="MoCoBD_2"/>
    <property type="match status" value="2"/>
</dbReference>
<dbReference type="SUPFAM" id="SSF56003">
    <property type="entry name" value="Molybdenum cofactor-binding domain"/>
    <property type="match status" value="1"/>
</dbReference>
<dbReference type="InterPro" id="IPR016208">
    <property type="entry name" value="Ald_Oxase/xanthine_DH-like"/>
</dbReference>
<dbReference type="EMBL" id="FNZZ01000001">
    <property type="protein sequence ID" value="SEK25390.1"/>
    <property type="molecule type" value="Genomic_DNA"/>
</dbReference>
<keyword evidence="1" id="KW-0500">Molybdenum</keyword>
<dbReference type="STRING" id="1855283.SAMN05216382_0051"/>
<evidence type="ECO:0000313" key="4">
    <source>
        <dbReference type="EMBL" id="SEK25390.1"/>
    </source>
</evidence>
<reference evidence="5" key="1">
    <citation type="submission" date="2016-10" db="EMBL/GenBank/DDBJ databases">
        <authorList>
            <person name="Varghese N."/>
            <person name="Submissions S."/>
        </authorList>
    </citation>
    <scope>NUCLEOTIDE SEQUENCE [LARGE SCALE GENOMIC DNA]</scope>
    <source>
        <strain evidence="5">JS21-1</strain>
    </source>
</reference>
<keyword evidence="2" id="KW-0560">Oxidoreductase</keyword>
<evidence type="ECO:0000256" key="1">
    <source>
        <dbReference type="ARBA" id="ARBA00022505"/>
    </source>
</evidence>
<dbReference type="Pfam" id="PF01315">
    <property type="entry name" value="Ald_Xan_dh_C"/>
    <property type="match status" value="1"/>
</dbReference>
<dbReference type="OrthoDB" id="8428274at2"/>
<dbReference type="PANTHER" id="PTHR11908">
    <property type="entry name" value="XANTHINE DEHYDROGENASE"/>
    <property type="match status" value="1"/>
</dbReference>
<dbReference type="InterPro" id="IPR037165">
    <property type="entry name" value="AldOxase/xan_DH_Mopterin-bd_sf"/>
</dbReference>
<evidence type="ECO:0000313" key="5">
    <source>
        <dbReference type="Proteomes" id="UP000199214"/>
    </source>
</evidence>
<proteinExistence type="predicted"/>
<dbReference type="Proteomes" id="UP000199214">
    <property type="component" value="Unassembled WGS sequence"/>
</dbReference>
<dbReference type="AlphaFoldDB" id="A0A1H7FMM8"/>
<sequence length="728" mass="77102">MLVTEKIEATALPHAATKRVVAKTGQRHTRIDGPLKVCGLADFPGDVSFAGMAHAALAVSAIARGRMTSIMRSAAQAMPGVLMILTHEEVGDAIGPVDHLMGGGWANSSWRPLASPEIRYAGQIVAMVVAETAEVATAAAAALRFGYAGQSPVASLADPRCTTEPLSEVSAEHHDRRKGDLDAALARAAVCVDARYTTPIQHHNPIELPSTTCIWDGDDLTVYEPTRYIGAAQHGLAAQLGLDPARVRVISRFIGGHFGSKLALSQHTAICALAARRLGRPVRLEVSRRDQFTVANHRTETHHRLRLGAAGDGRLIGLGHDAATVSSRFDDFAMEGTDVSTALYGVETVAAEERLGRVDRNTPGPMRAPPEVPFLFALESAVDELAHALKIDPVELRRRNDTAVDPVTGKAFTTRPLMRCFDAAAAAFDWSRRSQQPRATLRDGWWVGHGCAAAARPAKIGPVALRLTQDQSGAVHVETAHHEIGNGLYTLLATIASERLGVPIDRVTVSLGDTALPPAGISGGSSTTTSLANALSDACTALLRQPQGARAVRLDWLPPGAKPGALDDLHAGHIKLLTLPEDKLAWAFGAHMVEVHVHAATGEVRVQRHVGAFAAGRVLNPLTARGQYLGGMVWGVGSALHEKTEVDPRTGVYMNRDLAEYLVPTAADIGEQVVIMVPDEDMAVNSQGVKGLGELGIIGVAAAVANGVFNATGVRVRDLPVRVEDTLG</sequence>
<keyword evidence="5" id="KW-1185">Reference proteome</keyword>
<dbReference type="InterPro" id="IPR008274">
    <property type="entry name" value="AldOxase/xan_DH_MoCoBD1"/>
</dbReference>
<evidence type="ECO:0000256" key="2">
    <source>
        <dbReference type="ARBA" id="ARBA00023002"/>
    </source>
</evidence>
<dbReference type="InterPro" id="IPR046867">
    <property type="entry name" value="AldOxase/xan_DH_MoCoBD2"/>
</dbReference>
<name>A0A1H7FMM8_9SPHN</name>
<dbReference type="InterPro" id="IPR036856">
    <property type="entry name" value="Ald_Oxase/Xan_DH_a/b_sf"/>
</dbReference>
<dbReference type="Pfam" id="PF02738">
    <property type="entry name" value="MoCoBD_1"/>
    <property type="match status" value="1"/>
</dbReference>
<dbReference type="PANTHER" id="PTHR11908:SF132">
    <property type="entry name" value="ALDEHYDE OXIDASE 1-RELATED"/>
    <property type="match status" value="1"/>
</dbReference>
<evidence type="ECO:0000259" key="3">
    <source>
        <dbReference type="SMART" id="SM01008"/>
    </source>
</evidence>
<dbReference type="SUPFAM" id="SSF54665">
    <property type="entry name" value="CO dehydrogenase molybdoprotein N-domain-like"/>
    <property type="match status" value="1"/>
</dbReference>
<feature type="domain" description="Aldehyde oxidase/xanthine dehydrogenase a/b hammerhead" evidence="3">
    <location>
        <begin position="38"/>
        <end position="151"/>
    </location>
</feature>
<protein>
    <submittedName>
        <fullName evidence="4">Xanthine dehydrogenase YagR molybdenum-binding subunit</fullName>
    </submittedName>
</protein>
<dbReference type="GO" id="GO:0005506">
    <property type="term" value="F:iron ion binding"/>
    <property type="evidence" value="ECO:0007669"/>
    <property type="project" value="InterPro"/>
</dbReference>
<dbReference type="SMART" id="SM01008">
    <property type="entry name" value="Ald_Xan_dh_C"/>
    <property type="match status" value="1"/>
</dbReference>
<dbReference type="InterPro" id="IPR000674">
    <property type="entry name" value="Ald_Oxase/Xan_DH_a/b"/>
</dbReference>
<gene>
    <name evidence="4" type="ORF">SAMN05216382_0051</name>
</gene>
<dbReference type="Gene3D" id="3.30.365.10">
    <property type="entry name" value="Aldehyde oxidase/xanthine dehydrogenase, molybdopterin binding domain"/>
    <property type="match status" value="4"/>
</dbReference>
<organism evidence="4 5">
    <name type="scientific">Sphingomonas palmae</name>
    <dbReference type="NCBI Taxonomy" id="1855283"/>
    <lineage>
        <taxon>Bacteria</taxon>
        <taxon>Pseudomonadati</taxon>
        <taxon>Pseudomonadota</taxon>
        <taxon>Alphaproteobacteria</taxon>
        <taxon>Sphingomonadales</taxon>
        <taxon>Sphingomonadaceae</taxon>
        <taxon>Sphingomonas</taxon>
    </lineage>
</organism>